<reference evidence="5 6" key="1">
    <citation type="journal article" date="2014" name="Genome Biol. Evol.">
        <title>The secreted proteins of Achlya hypogyna and Thraustotheca clavata identify the ancestral oomycete secretome and reveal gene acquisitions by horizontal gene transfer.</title>
        <authorList>
            <person name="Misner I."/>
            <person name="Blouin N."/>
            <person name="Leonard G."/>
            <person name="Richards T.A."/>
            <person name="Lane C.E."/>
        </authorList>
    </citation>
    <scope>NUCLEOTIDE SEQUENCE [LARGE SCALE GENOMIC DNA]</scope>
    <source>
        <strain evidence="5 6">ATCC 34112</strain>
    </source>
</reference>
<gene>
    <name evidence="5" type="ORF">THRCLA_21805</name>
</gene>
<protein>
    <recommendedName>
        <fullName evidence="4">Methyltransferase type 11 domain-containing protein</fullName>
    </recommendedName>
</protein>
<dbReference type="PANTHER" id="PTHR12176:SF74">
    <property type="entry name" value="METHYLTRANSFERASE DOMAIN-CONTAINING PROTEIN"/>
    <property type="match status" value="1"/>
</dbReference>
<keyword evidence="3" id="KW-0808">Transferase</keyword>
<evidence type="ECO:0000256" key="1">
    <source>
        <dbReference type="ARBA" id="ARBA00008361"/>
    </source>
</evidence>
<dbReference type="AlphaFoldDB" id="A0A1V9ZNR8"/>
<dbReference type="GO" id="GO:0032259">
    <property type="term" value="P:methylation"/>
    <property type="evidence" value="ECO:0007669"/>
    <property type="project" value="UniProtKB-KW"/>
</dbReference>
<dbReference type="InterPro" id="IPR029063">
    <property type="entry name" value="SAM-dependent_MTases_sf"/>
</dbReference>
<proteinExistence type="inferred from homology"/>
<dbReference type="InterPro" id="IPR013216">
    <property type="entry name" value="Methyltransf_11"/>
</dbReference>
<sequence length="209" mass="23979">MRYNSRELSVMDVIWNAKYAKVTATYVDWYLSYTQLEPILTSLLSIYGYSCEILIPGCGLSETNTPIDVGTGLYSVGYRNITNVDISNVVIDRMQKKQLTSNTNDTMEFVCLDVMEISRAVPPNMFDFIIDKGLLDTLLCNEQTNIEDVFTYLKAMYLVLRTGGTFVLVTHSASRLSYLEHPNFVWKVIRENQLDRDDRSYHIFSCVKS</sequence>
<dbReference type="SUPFAM" id="SSF53335">
    <property type="entry name" value="S-adenosyl-L-methionine-dependent methyltransferases"/>
    <property type="match status" value="1"/>
</dbReference>
<accession>A0A1V9ZNR8</accession>
<organism evidence="5 6">
    <name type="scientific">Thraustotheca clavata</name>
    <dbReference type="NCBI Taxonomy" id="74557"/>
    <lineage>
        <taxon>Eukaryota</taxon>
        <taxon>Sar</taxon>
        <taxon>Stramenopiles</taxon>
        <taxon>Oomycota</taxon>
        <taxon>Saprolegniomycetes</taxon>
        <taxon>Saprolegniales</taxon>
        <taxon>Achlyaceae</taxon>
        <taxon>Thraustotheca</taxon>
    </lineage>
</organism>
<evidence type="ECO:0000256" key="2">
    <source>
        <dbReference type="ARBA" id="ARBA00022603"/>
    </source>
</evidence>
<dbReference type="PANTHER" id="PTHR12176">
    <property type="entry name" value="SAM-DEPENDENT METHYLTRANSFERASE SUPERFAMILY PROTEIN"/>
    <property type="match status" value="1"/>
</dbReference>
<evidence type="ECO:0000313" key="5">
    <source>
        <dbReference type="EMBL" id="OQR99623.1"/>
    </source>
</evidence>
<keyword evidence="2" id="KW-0489">Methyltransferase</keyword>
<dbReference type="OrthoDB" id="430254at2759"/>
<dbReference type="EMBL" id="JNBS01001794">
    <property type="protein sequence ID" value="OQR99623.1"/>
    <property type="molecule type" value="Genomic_DNA"/>
</dbReference>
<comment type="similarity">
    <text evidence="1">Belongs to the methyltransferase superfamily.</text>
</comment>
<dbReference type="InterPro" id="IPR051419">
    <property type="entry name" value="Lys/N-term_MeTrsfase_sf"/>
</dbReference>
<evidence type="ECO:0000256" key="3">
    <source>
        <dbReference type="ARBA" id="ARBA00022679"/>
    </source>
</evidence>
<dbReference type="Pfam" id="PF08241">
    <property type="entry name" value="Methyltransf_11"/>
    <property type="match status" value="1"/>
</dbReference>
<evidence type="ECO:0000259" key="4">
    <source>
        <dbReference type="Pfam" id="PF08241"/>
    </source>
</evidence>
<name>A0A1V9ZNR8_9STRA</name>
<feature type="domain" description="Methyltransferase type 11" evidence="4">
    <location>
        <begin position="70"/>
        <end position="168"/>
    </location>
</feature>
<evidence type="ECO:0000313" key="6">
    <source>
        <dbReference type="Proteomes" id="UP000243217"/>
    </source>
</evidence>
<comment type="caution">
    <text evidence="5">The sequence shown here is derived from an EMBL/GenBank/DDBJ whole genome shotgun (WGS) entry which is preliminary data.</text>
</comment>
<keyword evidence="6" id="KW-1185">Reference proteome</keyword>
<dbReference type="Gene3D" id="3.40.50.150">
    <property type="entry name" value="Vaccinia Virus protein VP39"/>
    <property type="match status" value="1"/>
</dbReference>
<dbReference type="GO" id="GO:0008757">
    <property type="term" value="F:S-adenosylmethionine-dependent methyltransferase activity"/>
    <property type="evidence" value="ECO:0007669"/>
    <property type="project" value="InterPro"/>
</dbReference>
<dbReference type="Proteomes" id="UP000243217">
    <property type="component" value="Unassembled WGS sequence"/>
</dbReference>